<dbReference type="AlphaFoldDB" id="A0A382XPU2"/>
<name>A0A382XPU2_9ZZZZ</name>
<gene>
    <name evidence="3" type="ORF">METZ01_LOCUS425714</name>
</gene>
<dbReference type="InterPro" id="IPR037682">
    <property type="entry name" value="TonB_C"/>
</dbReference>
<dbReference type="Gene3D" id="3.30.1150.10">
    <property type="match status" value="1"/>
</dbReference>
<feature type="region of interest" description="Disordered" evidence="1">
    <location>
        <begin position="20"/>
        <end position="51"/>
    </location>
</feature>
<evidence type="ECO:0000313" key="3">
    <source>
        <dbReference type="EMBL" id="SVD72860.1"/>
    </source>
</evidence>
<proteinExistence type="predicted"/>
<evidence type="ECO:0000256" key="1">
    <source>
        <dbReference type="SAM" id="MobiDB-lite"/>
    </source>
</evidence>
<dbReference type="GO" id="GO:0055085">
    <property type="term" value="P:transmembrane transport"/>
    <property type="evidence" value="ECO:0007669"/>
    <property type="project" value="InterPro"/>
</dbReference>
<feature type="region of interest" description="Disordered" evidence="1">
    <location>
        <begin position="126"/>
        <end position="174"/>
    </location>
</feature>
<sequence>VPITVRPLIQRKEIKSMDVKHIDQETRSKSVKSPHLVSTNLKESFSSQPTPIYKKHNRTQLIQPTWQTQFPRDIGQISLTSINNSASSHIKPQSSFRQAVSIAAPRAPEKNRSSWESVNFSVKSSESIEESQKEPLPTASIQARANSNLKVDAPQKFTSTRLQKDRKLGGSNGLTPTVRNAALTIGFTEESLEVPKITDMAKAASSASDSFSSLNIGELRRGFHRKVWLKVTAAKYYPRMARKMGFEGEPVVTFTLGTKGELLNLKLI</sequence>
<dbReference type="PROSITE" id="PS52015">
    <property type="entry name" value="TONB_CTD"/>
    <property type="match status" value="1"/>
</dbReference>
<evidence type="ECO:0000259" key="2">
    <source>
        <dbReference type="PROSITE" id="PS52015"/>
    </source>
</evidence>
<accession>A0A382XPU2</accession>
<feature type="non-terminal residue" evidence="3">
    <location>
        <position position="1"/>
    </location>
</feature>
<feature type="compositionally biased region" description="Polar residues" evidence="1">
    <location>
        <begin position="36"/>
        <end position="50"/>
    </location>
</feature>
<dbReference type="EMBL" id="UINC01169364">
    <property type="protein sequence ID" value="SVD72860.1"/>
    <property type="molecule type" value="Genomic_DNA"/>
</dbReference>
<protein>
    <recommendedName>
        <fullName evidence="2">TonB C-terminal domain-containing protein</fullName>
    </recommendedName>
</protein>
<feature type="compositionally biased region" description="Polar residues" evidence="1">
    <location>
        <begin position="139"/>
        <end position="149"/>
    </location>
</feature>
<feature type="domain" description="TonB C-terminal" evidence="2">
    <location>
        <begin position="222"/>
        <end position="268"/>
    </location>
</feature>
<feature type="non-terminal residue" evidence="3">
    <location>
        <position position="268"/>
    </location>
</feature>
<organism evidence="3">
    <name type="scientific">marine metagenome</name>
    <dbReference type="NCBI Taxonomy" id="408172"/>
    <lineage>
        <taxon>unclassified sequences</taxon>
        <taxon>metagenomes</taxon>
        <taxon>ecological metagenomes</taxon>
    </lineage>
</organism>
<dbReference type="SUPFAM" id="SSF74653">
    <property type="entry name" value="TolA/TonB C-terminal domain"/>
    <property type="match status" value="1"/>
</dbReference>
<reference evidence="3" key="1">
    <citation type="submission" date="2018-05" db="EMBL/GenBank/DDBJ databases">
        <authorList>
            <person name="Lanie J.A."/>
            <person name="Ng W.-L."/>
            <person name="Kazmierczak K.M."/>
            <person name="Andrzejewski T.M."/>
            <person name="Davidsen T.M."/>
            <person name="Wayne K.J."/>
            <person name="Tettelin H."/>
            <person name="Glass J.I."/>
            <person name="Rusch D."/>
            <person name="Podicherti R."/>
            <person name="Tsui H.-C.T."/>
            <person name="Winkler M.E."/>
        </authorList>
    </citation>
    <scope>NUCLEOTIDE SEQUENCE</scope>
</reference>